<dbReference type="InterPro" id="IPR052552">
    <property type="entry name" value="YeaO-like"/>
</dbReference>
<evidence type="ECO:0000313" key="1">
    <source>
        <dbReference type="EMBL" id="SBW05800.1"/>
    </source>
</evidence>
<organism evidence="1">
    <name type="scientific">uncultured Dysgonomonas sp</name>
    <dbReference type="NCBI Taxonomy" id="206096"/>
    <lineage>
        <taxon>Bacteria</taxon>
        <taxon>Pseudomonadati</taxon>
        <taxon>Bacteroidota</taxon>
        <taxon>Bacteroidia</taxon>
        <taxon>Bacteroidales</taxon>
        <taxon>Dysgonomonadaceae</taxon>
        <taxon>Dysgonomonas</taxon>
        <taxon>environmental samples</taxon>
    </lineage>
</organism>
<protein>
    <recommendedName>
        <fullName evidence="2">Uroporphyrin-III C-methyltransferase</fullName>
    </recommendedName>
</protein>
<gene>
    <name evidence="1" type="ORF">KL86DYS1_31204</name>
</gene>
<dbReference type="PANTHER" id="PTHR36849">
    <property type="entry name" value="CYTOPLASMIC PROTEIN-RELATED"/>
    <property type="match status" value="1"/>
</dbReference>
<proteinExistence type="predicted"/>
<dbReference type="EMBL" id="FLUM01000003">
    <property type="protein sequence ID" value="SBW05800.1"/>
    <property type="molecule type" value="Genomic_DNA"/>
</dbReference>
<dbReference type="PANTHER" id="PTHR36849:SF1">
    <property type="entry name" value="CYTOPLASMIC PROTEIN"/>
    <property type="match status" value="1"/>
</dbReference>
<sequence length="131" mass="15733">MDNNISTSQYMTEIKLKRVYEDVENEDGFRILVDRLWPRGMRKDQLKYDLWAKNITPSPNLRKWFHDDIKSRWDDFVTMYQKELDGADEAKDFIKTVESHNIVTLLYASREPVYNHASILKAYLEKVLRKM</sequence>
<name>A0A212K222_9BACT</name>
<accession>A0A212K222</accession>
<dbReference type="AlphaFoldDB" id="A0A212K222"/>
<reference evidence="1" key="1">
    <citation type="submission" date="2016-04" db="EMBL/GenBank/DDBJ databases">
        <authorList>
            <person name="Evans L.H."/>
            <person name="Alamgir A."/>
            <person name="Owens N."/>
            <person name="Weber N.D."/>
            <person name="Virtaneva K."/>
            <person name="Barbian K."/>
            <person name="Babar A."/>
            <person name="Rosenke K."/>
        </authorList>
    </citation>
    <scope>NUCLEOTIDE SEQUENCE</scope>
    <source>
        <strain evidence="1">86-1</strain>
    </source>
</reference>
<evidence type="ECO:0008006" key="2">
    <source>
        <dbReference type="Google" id="ProtNLM"/>
    </source>
</evidence>
<dbReference type="Pfam" id="PF22752">
    <property type="entry name" value="DUF488-N3i"/>
    <property type="match status" value="1"/>
</dbReference>